<dbReference type="Proteomes" id="UP000243819">
    <property type="component" value="Unassembled WGS sequence"/>
</dbReference>
<dbReference type="STRING" id="1120990.SAMN03080614_103622"/>
<dbReference type="AlphaFoldDB" id="A0A1I0BBL1"/>
<evidence type="ECO:0000313" key="2">
    <source>
        <dbReference type="Proteomes" id="UP000243819"/>
    </source>
</evidence>
<dbReference type="RefSeq" id="WP_091351075.1">
    <property type="nucleotide sequence ID" value="NZ_FOIF01000036.1"/>
</dbReference>
<organism evidence="1 2">
    <name type="scientific">Anaerobranca gottschalkii DSM 13577</name>
    <dbReference type="NCBI Taxonomy" id="1120990"/>
    <lineage>
        <taxon>Bacteria</taxon>
        <taxon>Bacillati</taxon>
        <taxon>Bacillota</taxon>
        <taxon>Clostridia</taxon>
        <taxon>Eubacteriales</taxon>
        <taxon>Proteinivoracaceae</taxon>
        <taxon>Anaerobranca</taxon>
    </lineage>
</organism>
<dbReference type="OrthoDB" id="1809893at2"/>
<gene>
    <name evidence="1" type="ORF">SAMN03080614_103622</name>
</gene>
<reference evidence="2" key="1">
    <citation type="submission" date="2016-10" db="EMBL/GenBank/DDBJ databases">
        <authorList>
            <person name="Varghese N."/>
            <person name="Submissions S."/>
        </authorList>
    </citation>
    <scope>NUCLEOTIDE SEQUENCE [LARGE SCALE GENOMIC DNA]</scope>
    <source>
        <strain evidence="2">DSM 13577</strain>
    </source>
</reference>
<proteinExistence type="predicted"/>
<sequence length="87" mass="10435">MLDKIKNLLIKIKNYFENEQPIILEQSKSIMELVEEAKKEWLAAKEYFENVSDPDLIDYAIHSIEATEKRYNYLLKKVKQMNLEEIK</sequence>
<accession>A0A1I0BBL1</accession>
<dbReference type="Pfam" id="PF10704">
    <property type="entry name" value="DUF2508"/>
    <property type="match status" value="1"/>
</dbReference>
<dbReference type="EMBL" id="FOIF01000036">
    <property type="protein sequence ID" value="SET04234.1"/>
    <property type="molecule type" value="Genomic_DNA"/>
</dbReference>
<evidence type="ECO:0000313" key="1">
    <source>
        <dbReference type="EMBL" id="SET04234.1"/>
    </source>
</evidence>
<dbReference type="InterPro" id="IPR019644">
    <property type="entry name" value="DUF2508"/>
</dbReference>
<keyword evidence="2" id="KW-1185">Reference proteome</keyword>
<name>A0A1I0BBL1_9FIRM</name>
<protein>
    <recommendedName>
        <fullName evidence="3">DUF2508 domain-containing protein</fullName>
    </recommendedName>
</protein>
<evidence type="ECO:0008006" key="3">
    <source>
        <dbReference type="Google" id="ProtNLM"/>
    </source>
</evidence>